<reference evidence="1 2" key="1">
    <citation type="submission" date="2020-08" db="EMBL/GenBank/DDBJ databases">
        <title>Genome public.</title>
        <authorList>
            <person name="Liu C."/>
            <person name="Sun Q."/>
        </authorList>
    </citation>
    <scope>NUCLEOTIDE SEQUENCE [LARGE SCALE GENOMIC DNA]</scope>
    <source>
        <strain evidence="1 2">BX4</strain>
    </source>
</reference>
<evidence type="ECO:0000313" key="1">
    <source>
        <dbReference type="EMBL" id="MBC5668542.1"/>
    </source>
</evidence>
<accession>A0ABR7F4K1</accession>
<proteinExistence type="predicted"/>
<dbReference type="RefSeq" id="WP_186840573.1">
    <property type="nucleotide sequence ID" value="NZ_JACOOZ010000008.1"/>
</dbReference>
<sequence length="202" mass="22982">MNKTSEWGKEVINKALEYANYEWYATDKNLKHGIDNKGIEVDTPDTTWRGEKLDCGWWKVSQKNIGIPYGWGLGSTLEEFENGLASGKYAGNVPEDKSRRISYDCVGVDCSGLLTICWNLPQKISTRVIPDYANVVERIEEIQQGDVFAKIGSHVMFFKEFTSENQKVAVIIDATRSTGKVSVRHENVEELFGKGYKIYRKR</sequence>
<evidence type="ECO:0000313" key="2">
    <source>
        <dbReference type="Proteomes" id="UP000597877"/>
    </source>
</evidence>
<keyword evidence="2" id="KW-1185">Reference proteome</keyword>
<protein>
    <recommendedName>
        <fullName evidence="3">NlpC/P60 domain-containing protein</fullName>
    </recommendedName>
</protein>
<comment type="caution">
    <text evidence="1">The sequence shown here is derived from an EMBL/GenBank/DDBJ whole genome shotgun (WGS) entry which is preliminary data.</text>
</comment>
<name>A0ABR7F4K1_9FIRM</name>
<evidence type="ECO:0008006" key="3">
    <source>
        <dbReference type="Google" id="ProtNLM"/>
    </source>
</evidence>
<dbReference type="EMBL" id="JACOOZ010000008">
    <property type="protein sequence ID" value="MBC5668542.1"/>
    <property type="molecule type" value="Genomic_DNA"/>
</dbReference>
<organism evidence="1 2">
    <name type="scientific">Eubacterium segne</name>
    <dbReference type="NCBI Taxonomy" id="2763045"/>
    <lineage>
        <taxon>Bacteria</taxon>
        <taxon>Bacillati</taxon>
        <taxon>Bacillota</taxon>
        <taxon>Clostridia</taxon>
        <taxon>Eubacteriales</taxon>
        <taxon>Eubacteriaceae</taxon>
        <taxon>Eubacterium</taxon>
    </lineage>
</organism>
<gene>
    <name evidence="1" type="ORF">H8S00_11220</name>
</gene>
<dbReference type="Gene3D" id="3.90.1720.10">
    <property type="entry name" value="endopeptidase domain like (from Nostoc punctiforme)"/>
    <property type="match status" value="1"/>
</dbReference>
<dbReference type="Proteomes" id="UP000597877">
    <property type="component" value="Unassembled WGS sequence"/>
</dbReference>